<protein>
    <recommendedName>
        <fullName evidence="4">C2H2-type domain-containing protein</fullName>
    </recommendedName>
</protein>
<sequence>MSSGFDSNTIHAPEIHKALPLQWHMLRGTVRPDVNSTVLPDDASFQMTVSESDQLSSIMMNPLNNPRSSAASRGATPRINPIYTTSNQADQIPNLTFRSVGSLSGRKAAESRRKNRARFFCNVGGCSSSFTQRHNLKRG</sequence>
<organism evidence="2 3">
    <name type="scientific">Paramarasmius palmivorus</name>
    <dbReference type="NCBI Taxonomy" id="297713"/>
    <lineage>
        <taxon>Eukaryota</taxon>
        <taxon>Fungi</taxon>
        <taxon>Dikarya</taxon>
        <taxon>Basidiomycota</taxon>
        <taxon>Agaricomycotina</taxon>
        <taxon>Agaricomycetes</taxon>
        <taxon>Agaricomycetidae</taxon>
        <taxon>Agaricales</taxon>
        <taxon>Marasmiineae</taxon>
        <taxon>Marasmiaceae</taxon>
        <taxon>Paramarasmius</taxon>
    </lineage>
</organism>
<dbReference type="EMBL" id="JAYKXP010000068">
    <property type="protein sequence ID" value="KAK7032074.1"/>
    <property type="molecule type" value="Genomic_DNA"/>
</dbReference>
<evidence type="ECO:0008006" key="4">
    <source>
        <dbReference type="Google" id="ProtNLM"/>
    </source>
</evidence>
<evidence type="ECO:0000313" key="3">
    <source>
        <dbReference type="Proteomes" id="UP001383192"/>
    </source>
</evidence>
<keyword evidence="3" id="KW-1185">Reference proteome</keyword>
<gene>
    <name evidence="2" type="ORF">VNI00_013443</name>
</gene>
<reference evidence="2 3" key="1">
    <citation type="submission" date="2024-01" db="EMBL/GenBank/DDBJ databases">
        <title>A draft genome for a cacao thread blight-causing isolate of Paramarasmius palmivorus.</title>
        <authorList>
            <person name="Baruah I.K."/>
            <person name="Bukari Y."/>
            <person name="Amoako-Attah I."/>
            <person name="Meinhardt L.W."/>
            <person name="Bailey B.A."/>
            <person name="Cohen S.P."/>
        </authorList>
    </citation>
    <scope>NUCLEOTIDE SEQUENCE [LARGE SCALE GENOMIC DNA]</scope>
    <source>
        <strain evidence="2 3">GH-12</strain>
    </source>
</reference>
<name>A0AAW0BZ13_9AGAR</name>
<proteinExistence type="predicted"/>
<accession>A0AAW0BZ13</accession>
<evidence type="ECO:0000313" key="2">
    <source>
        <dbReference type="EMBL" id="KAK7032074.1"/>
    </source>
</evidence>
<comment type="caution">
    <text evidence="2">The sequence shown here is derived from an EMBL/GenBank/DDBJ whole genome shotgun (WGS) entry which is preliminary data.</text>
</comment>
<dbReference type="Proteomes" id="UP001383192">
    <property type="component" value="Unassembled WGS sequence"/>
</dbReference>
<evidence type="ECO:0000256" key="1">
    <source>
        <dbReference type="SAM" id="MobiDB-lite"/>
    </source>
</evidence>
<dbReference type="AlphaFoldDB" id="A0AAW0BZ13"/>
<feature type="compositionally biased region" description="Polar residues" evidence="1">
    <location>
        <begin position="60"/>
        <end position="71"/>
    </location>
</feature>
<feature type="region of interest" description="Disordered" evidence="1">
    <location>
        <begin position="60"/>
        <end position="87"/>
    </location>
</feature>